<evidence type="ECO:0000256" key="1">
    <source>
        <dbReference type="ARBA" id="ARBA00000085"/>
    </source>
</evidence>
<keyword evidence="6 13" id="KW-0812">Transmembrane</keyword>
<keyword evidence="12 13" id="KW-0472">Membrane</keyword>
<gene>
    <name evidence="15" type="ORF">QD47_12180</name>
</gene>
<sequence length="334" mass="39180">MIKKYLMERRSWILLFVCQQFLILLIAYVDAAIPFMPILYIVFLSMMIFLGFLIIRYPKETKFYKTLEEWESPLELTGIGEPESPFEQIIEQKITDQTERLQQIISQNQLTLEHEKDELLSWIHEVKTPLTTMHLMIERLDDKSLKAQLTYEWLRIHLLLDQQLHHKRISFIENDLYVEQVNLKSLVFKEIKALQSWCIQKGIGFDIQLEQIKVLSDAKWLAFIVRQLLTNAIKYSDASDIIIHSYEQNDRIRLEVQDFGRGIDPKDIPRIFEKGFTSTTQHSDHTSTGMGLYLTKKAATPLLIHIDMHSKPDAGTTFTLIFPKQNDFVSMVSM</sequence>
<evidence type="ECO:0000256" key="4">
    <source>
        <dbReference type="ARBA" id="ARBA00022475"/>
    </source>
</evidence>
<name>A0A0D7X238_9BACL</name>
<dbReference type="InterPro" id="IPR003594">
    <property type="entry name" value="HATPase_dom"/>
</dbReference>
<dbReference type="InterPro" id="IPR005467">
    <property type="entry name" value="His_kinase_dom"/>
</dbReference>
<dbReference type="GO" id="GO:0005886">
    <property type="term" value="C:plasma membrane"/>
    <property type="evidence" value="ECO:0007669"/>
    <property type="project" value="UniProtKB-SubCell"/>
</dbReference>
<keyword evidence="10 13" id="KW-1133">Transmembrane helix</keyword>
<dbReference type="PANTHER" id="PTHR45453:SF2">
    <property type="entry name" value="HISTIDINE KINASE"/>
    <property type="match status" value="1"/>
</dbReference>
<dbReference type="InterPro" id="IPR050351">
    <property type="entry name" value="BphY/WalK/GraS-like"/>
</dbReference>
<dbReference type="PROSITE" id="PS50109">
    <property type="entry name" value="HIS_KIN"/>
    <property type="match status" value="1"/>
</dbReference>
<comment type="subcellular location">
    <subcellularLocation>
        <location evidence="2">Cell membrane</location>
        <topology evidence="2">Multi-pass membrane protein</topology>
    </subcellularLocation>
</comment>
<evidence type="ECO:0000256" key="6">
    <source>
        <dbReference type="ARBA" id="ARBA00022692"/>
    </source>
</evidence>
<dbReference type="RefSeq" id="WP_044646379.1">
    <property type="nucleotide sequence ID" value="NZ_JTHP01000021.1"/>
</dbReference>
<evidence type="ECO:0000313" key="16">
    <source>
        <dbReference type="Proteomes" id="UP000032534"/>
    </source>
</evidence>
<feature type="domain" description="Histidine kinase" evidence="14">
    <location>
        <begin position="121"/>
        <end position="326"/>
    </location>
</feature>
<evidence type="ECO:0000256" key="7">
    <source>
        <dbReference type="ARBA" id="ARBA00022741"/>
    </source>
</evidence>
<dbReference type="PRINTS" id="PR00344">
    <property type="entry name" value="BCTRLSENSOR"/>
</dbReference>
<dbReference type="OrthoDB" id="9780487at2"/>
<dbReference type="Pfam" id="PF02518">
    <property type="entry name" value="HATPase_c"/>
    <property type="match status" value="1"/>
</dbReference>
<dbReference type="AlphaFoldDB" id="A0A0D7X238"/>
<dbReference type="PATRIC" id="fig|159743.3.peg.2717"/>
<accession>A0A0D7X238</accession>
<evidence type="ECO:0000256" key="3">
    <source>
        <dbReference type="ARBA" id="ARBA00012438"/>
    </source>
</evidence>
<dbReference type="GO" id="GO:0004721">
    <property type="term" value="F:phosphoprotein phosphatase activity"/>
    <property type="evidence" value="ECO:0007669"/>
    <property type="project" value="TreeGrafter"/>
</dbReference>
<evidence type="ECO:0000256" key="12">
    <source>
        <dbReference type="ARBA" id="ARBA00023136"/>
    </source>
</evidence>
<evidence type="ECO:0000256" key="8">
    <source>
        <dbReference type="ARBA" id="ARBA00022777"/>
    </source>
</evidence>
<dbReference type="InterPro" id="IPR036890">
    <property type="entry name" value="HATPase_C_sf"/>
</dbReference>
<dbReference type="GO" id="GO:0000155">
    <property type="term" value="F:phosphorelay sensor kinase activity"/>
    <property type="evidence" value="ECO:0007669"/>
    <property type="project" value="TreeGrafter"/>
</dbReference>
<dbReference type="InterPro" id="IPR004358">
    <property type="entry name" value="Sig_transdc_His_kin-like_C"/>
</dbReference>
<comment type="catalytic activity">
    <reaction evidence="1">
        <text>ATP + protein L-histidine = ADP + protein N-phospho-L-histidine.</text>
        <dbReference type="EC" id="2.7.13.3"/>
    </reaction>
</comment>
<dbReference type="SMART" id="SM00387">
    <property type="entry name" value="HATPase_c"/>
    <property type="match status" value="1"/>
</dbReference>
<evidence type="ECO:0000256" key="10">
    <source>
        <dbReference type="ARBA" id="ARBA00022989"/>
    </source>
</evidence>
<feature type="transmembrane region" description="Helical" evidence="13">
    <location>
        <begin position="35"/>
        <end position="55"/>
    </location>
</feature>
<evidence type="ECO:0000256" key="11">
    <source>
        <dbReference type="ARBA" id="ARBA00023012"/>
    </source>
</evidence>
<comment type="caution">
    <text evidence="15">The sequence shown here is derived from an EMBL/GenBank/DDBJ whole genome shotgun (WGS) entry which is preliminary data.</text>
</comment>
<dbReference type="Gene3D" id="3.30.565.10">
    <property type="entry name" value="Histidine kinase-like ATPase, C-terminal domain"/>
    <property type="match status" value="1"/>
</dbReference>
<dbReference type="EC" id="2.7.13.3" evidence="3"/>
<evidence type="ECO:0000313" key="15">
    <source>
        <dbReference type="EMBL" id="KJD45294.1"/>
    </source>
</evidence>
<feature type="transmembrane region" description="Helical" evidence="13">
    <location>
        <begin position="12"/>
        <end position="29"/>
    </location>
</feature>
<keyword evidence="16" id="KW-1185">Reference proteome</keyword>
<protein>
    <recommendedName>
        <fullName evidence="3">histidine kinase</fullName>
        <ecNumber evidence="3">2.7.13.3</ecNumber>
    </recommendedName>
</protein>
<evidence type="ECO:0000256" key="5">
    <source>
        <dbReference type="ARBA" id="ARBA00022679"/>
    </source>
</evidence>
<evidence type="ECO:0000256" key="13">
    <source>
        <dbReference type="SAM" id="Phobius"/>
    </source>
</evidence>
<keyword evidence="5" id="KW-0808">Transferase</keyword>
<organism evidence="15 16">
    <name type="scientific">Paenibacillus terrae</name>
    <dbReference type="NCBI Taxonomy" id="159743"/>
    <lineage>
        <taxon>Bacteria</taxon>
        <taxon>Bacillati</taxon>
        <taxon>Bacillota</taxon>
        <taxon>Bacilli</taxon>
        <taxon>Bacillales</taxon>
        <taxon>Paenibacillaceae</taxon>
        <taxon>Paenibacillus</taxon>
    </lineage>
</organism>
<dbReference type="GO" id="GO:0005524">
    <property type="term" value="F:ATP binding"/>
    <property type="evidence" value="ECO:0007669"/>
    <property type="project" value="UniProtKB-KW"/>
</dbReference>
<evidence type="ECO:0000259" key="14">
    <source>
        <dbReference type="PROSITE" id="PS50109"/>
    </source>
</evidence>
<dbReference type="SUPFAM" id="SSF55874">
    <property type="entry name" value="ATPase domain of HSP90 chaperone/DNA topoisomerase II/histidine kinase"/>
    <property type="match status" value="1"/>
</dbReference>
<dbReference type="GO" id="GO:0016036">
    <property type="term" value="P:cellular response to phosphate starvation"/>
    <property type="evidence" value="ECO:0007669"/>
    <property type="project" value="TreeGrafter"/>
</dbReference>
<keyword evidence="4" id="KW-1003">Cell membrane</keyword>
<proteinExistence type="predicted"/>
<keyword evidence="11" id="KW-0902">Two-component regulatory system</keyword>
<dbReference type="Proteomes" id="UP000032534">
    <property type="component" value="Unassembled WGS sequence"/>
</dbReference>
<dbReference type="EMBL" id="JTHP01000021">
    <property type="protein sequence ID" value="KJD45294.1"/>
    <property type="molecule type" value="Genomic_DNA"/>
</dbReference>
<reference evidence="15 16" key="1">
    <citation type="submission" date="2014-11" db="EMBL/GenBank/DDBJ databases">
        <title>Draft Genome Sequences of Paenibacillus polymyxa NRRL B-30509 and Paenibacillus terrae NRRL B-30644, Strains from a Poultry Environment that Produce Tridecaptin A and Paenicidins.</title>
        <authorList>
            <person name="van Belkum M.J."/>
            <person name="Lohans C.T."/>
            <person name="Vederas J.C."/>
        </authorList>
    </citation>
    <scope>NUCLEOTIDE SEQUENCE [LARGE SCALE GENOMIC DNA]</scope>
    <source>
        <strain evidence="15 16">NRRL B-30644</strain>
    </source>
</reference>
<keyword evidence="8 15" id="KW-0418">Kinase</keyword>
<evidence type="ECO:0000256" key="2">
    <source>
        <dbReference type="ARBA" id="ARBA00004651"/>
    </source>
</evidence>
<dbReference type="PANTHER" id="PTHR45453">
    <property type="entry name" value="PHOSPHATE REGULON SENSOR PROTEIN PHOR"/>
    <property type="match status" value="1"/>
</dbReference>
<keyword evidence="9" id="KW-0067">ATP-binding</keyword>
<keyword evidence="7" id="KW-0547">Nucleotide-binding</keyword>
<evidence type="ECO:0000256" key="9">
    <source>
        <dbReference type="ARBA" id="ARBA00022840"/>
    </source>
</evidence>